<feature type="compositionally biased region" description="Basic and acidic residues" evidence="1">
    <location>
        <begin position="1528"/>
        <end position="1544"/>
    </location>
</feature>
<reference evidence="4 5" key="1">
    <citation type="submission" date="2019-02" db="EMBL/GenBank/DDBJ databases">
        <authorList>
            <person name="Khodamoradi S."/>
            <person name="Hahnke R.L."/>
            <person name="Kaempfer P."/>
            <person name="Schumann P."/>
            <person name="Rohde M."/>
            <person name="Steinert M."/>
            <person name="Luzhetskyy A."/>
            <person name="Wink J."/>
            <person name="Ruckert C."/>
        </authorList>
    </citation>
    <scope>NUCLEOTIDE SEQUENCE [LARGE SCALE GENOMIC DNA]</scope>
    <source>
        <strain evidence="4 5">M2</strain>
    </source>
</reference>
<dbReference type="KEGG" id="strr:EKD16_04890"/>
<keyword evidence="5" id="KW-1185">Reference proteome</keyword>
<dbReference type="RefSeq" id="WP_394347311.1">
    <property type="nucleotide sequence ID" value="NZ_CP036455.1"/>
</dbReference>
<evidence type="ECO:0000313" key="5">
    <source>
        <dbReference type="Proteomes" id="UP000292235"/>
    </source>
</evidence>
<dbReference type="GO" id="GO:0016757">
    <property type="term" value="F:glycosyltransferase activity"/>
    <property type="evidence" value="ECO:0007669"/>
    <property type="project" value="UniProtKB-KW"/>
</dbReference>
<organism evidence="4 5">
    <name type="scientific">Streptomonospora litoralis</name>
    <dbReference type="NCBI Taxonomy" id="2498135"/>
    <lineage>
        <taxon>Bacteria</taxon>
        <taxon>Bacillati</taxon>
        <taxon>Actinomycetota</taxon>
        <taxon>Actinomycetes</taxon>
        <taxon>Streptosporangiales</taxon>
        <taxon>Nocardiopsidaceae</taxon>
        <taxon>Streptomonospora</taxon>
    </lineage>
</organism>
<dbReference type="Gene3D" id="2.60.120.260">
    <property type="entry name" value="Galactose-binding domain-like"/>
    <property type="match status" value="2"/>
</dbReference>
<feature type="region of interest" description="Disordered" evidence="1">
    <location>
        <begin position="1336"/>
        <end position="1364"/>
    </location>
</feature>
<keyword evidence="2" id="KW-0812">Transmembrane</keyword>
<keyword evidence="2" id="KW-0472">Membrane</keyword>
<evidence type="ECO:0000313" key="4">
    <source>
        <dbReference type="EMBL" id="QBI52785.1"/>
    </source>
</evidence>
<evidence type="ECO:0000256" key="2">
    <source>
        <dbReference type="SAM" id="Phobius"/>
    </source>
</evidence>
<feature type="region of interest" description="Disordered" evidence="1">
    <location>
        <begin position="1508"/>
        <end position="1553"/>
    </location>
</feature>
<feature type="transmembrane region" description="Helical" evidence="2">
    <location>
        <begin position="1307"/>
        <end position="1327"/>
    </location>
</feature>
<evidence type="ECO:0000259" key="3">
    <source>
        <dbReference type="PROSITE" id="PS50022"/>
    </source>
</evidence>
<protein>
    <submittedName>
        <fullName evidence="4">Alpha-(1-&gt;3)-arabinofuranosyltransferase</fullName>
        <ecNumber evidence="4">2.4.2.47</ecNumber>
    </submittedName>
</protein>
<feature type="region of interest" description="Disordered" evidence="1">
    <location>
        <begin position="1"/>
        <end position="51"/>
    </location>
</feature>
<dbReference type="InterPro" id="IPR000421">
    <property type="entry name" value="FA58C"/>
</dbReference>
<feature type="transmembrane region" description="Helical" evidence="2">
    <location>
        <begin position="1385"/>
        <end position="1409"/>
    </location>
</feature>
<feature type="compositionally biased region" description="Gly residues" evidence="1">
    <location>
        <begin position="459"/>
        <end position="468"/>
    </location>
</feature>
<dbReference type="EC" id="2.4.2.47" evidence="4"/>
<feature type="transmembrane region" description="Helical" evidence="2">
    <location>
        <begin position="1430"/>
        <end position="1457"/>
    </location>
</feature>
<keyword evidence="2" id="KW-1133">Transmembrane helix</keyword>
<feature type="region of interest" description="Disordered" evidence="1">
    <location>
        <begin position="737"/>
        <end position="756"/>
    </location>
</feature>
<evidence type="ECO:0000256" key="1">
    <source>
        <dbReference type="SAM" id="MobiDB-lite"/>
    </source>
</evidence>
<dbReference type="Pfam" id="PF24607">
    <property type="entry name" value="CBM_AftD"/>
    <property type="match status" value="1"/>
</dbReference>
<proteinExistence type="predicted"/>
<dbReference type="InterPro" id="IPR021798">
    <property type="entry name" value="AftD_N"/>
</dbReference>
<keyword evidence="4" id="KW-0328">Glycosyltransferase</keyword>
<feature type="compositionally biased region" description="Low complexity" evidence="1">
    <location>
        <begin position="11"/>
        <end position="41"/>
    </location>
</feature>
<dbReference type="Proteomes" id="UP000292235">
    <property type="component" value="Chromosome"/>
</dbReference>
<dbReference type="Pfam" id="PF11847">
    <property type="entry name" value="GT-C_AftD"/>
    <property type="match status" value="1"/>
</dbReference>
<feature type="domain" description="F5/8 type C" evidence="3">
    <location>
        <begin position="988"/>
        <end position="1059"/>
    </location>
</feature>
<gene>
    <name evidence="4" type="primary">aftD</name>
    <name evidence="4" type="ORF">EKD16_04890</name>
</gene>
<feature type="transmembrane region" description="Helical" evidence="2">
    <location>
        <begin position="226"/>
        <end position="252"/>
    </location>
</feature>
<feature type="region of interest" description="Disordered" evidence="1">
    <location>
        <begin position="443"/>
        <end position="470"/>
    </location>
</feature>
<accession>A0A4P6PXD4</accession>
<sequence>MTAPRTGAQHGGAPEPAGANGERPGHPAAATGGDAAAPGAGRTHSAAAPQHQDETLLRRLKLLAVCLLLSGMAFSLDPAKIVGDTKIDLTINPAGFLERALHLWDPSYFGQLQNQAYGYFFPNGPFHALLIALDMPEWMVQRVWMSVLLCAAFLGTVKLAEALGIGSLHTRILAGAAYAVSPRVLTLLSYNSAELQPMMLLPWIVLPLVHGTRHGRPPMRTAMLSALAFLFCGGTNAASELAVLVLPLIYLLTRAPGPRKRRLLAWWLTALFLVSFWWMVPLLLMGRYVFSFMPYTEDAATTTGITNLINTLRGADNWMGYVPVPGQPALPAGAELSTDPWMIAATAVVAGLGLAGLINRGTPERLFLITTLLTGTAIVVAGYTGPVTGPLAETMRELLNGPLGPFRNIHKFDALIRLPVVLGLAQLPVVLARDAADRRARRAAAREQARWTAPEHGPPDGGGDGGSPPGRLYRTAAGACALAVAATLTPVATVGVATPGGFERIPGYWYEATRWLDSHNRTGMTMAVPGSARGEYTWGRPMDEPMQPLMETAWTNHQIIPWGSAGVSRLQQEIDRRISSGRGSAGLTATLARMGVTHLLVRNDLERESLNGGWPARVHQALADSPGITRAVSFGPTVGSEELQQAADWYDQPYRALDVYTVQGAAPRVGTVPAEGAVRVTGGPEALLDLAEQGMLPGDRPVFIGDDPGAARIPPEDTVVTDTVRRREVVYSDVRHNAGNTLTPDDERRNAPAPTITDPAWDGYTTAARYHGIADVTASSSESGAGALPSARDPGRMPFAALDDAVGTSWRSSAFAGAVGQWLEIEFEQPREVGDLTIAFEQIPGEPPPARISLITDDDRTTAPVAPTGDAQEFTAPAGPTSSLRIRVDELAWEPEYRFGTRVGITGVSLPGLTPARTLSVPGVEGAGTFLFTGSTGTVPGCMRGSQVWVCNPELAVQGEDAYTFDRAFRATGPAASGEHTVTGQAVVTDPHDVENAANRTGGYPEVTSSSTSVTHPAAMGRSAFDGDDATVWYPDPDEDEPWLEVELAERTEIGGLRVDFPRPDTVARPVKITVEAGETVRSGWLDGSGWLGFAPVTTDQLRITFDPPESQPLEVRRVNLSGVEALPPLEGGDAATPCGLGPVLRVNGERVETRITSGTLGDQAQGRPLRFESCSQVPVVQGRNRLTVEPGNQYQVRSAVLSGAEPALSRSQGEAARSAGGGDDGVKTAGVSAATGWGDSERRFTVDVDEDSFLVVNENFNDGWQATVEGRDAPLEPVRLDGWKQAWRLPAGTSGQVVLRYTPDSAYQAALALGGVFALVVVVLALRRPARDRAETRARRRARRAGGGDSEPSGLPPPRRGAALPAAVPGRLPRAALVPLGPLYGLWVGGAVGAAVVSAALLLVWWLGRSPSRSLRHARPGRPALGGRLLRRLAGPWPVLVCLAAAGVSLGAGTYLAHNLPFHDISDLFSAPLREWVPQLLCLPALARMIVALGELIGRPRAPVGELPPAARNGADSGPFEPAATAGDRRSADGIDGHVRADDAAAGTEVRA</sequence>
<feature type="transmembrane region" description="Helical" evidence="2">
    <location>
        <begin position="143"/>
        <end position="160"/>
    </location>
</feature>
<name>A0A4P6PXD4_9ACTN</name>
<feature type="transmembrane region" description="Helical" evidence="2">
    <location>
        <begin position="341"/>
        <end position="359"/>
    </location>
</feature>
<feature type="transmembrane region" description="Helical" evidence="2">
    <location>
        <begin position="366"/>
        <end position="385"/>
    </location>
</feature>
<dbReference type="PROSITE" id="PS50022">
    <property type="entry name" value="FA58C_3"/>
    <property type="match status" value="1"/>
</dbReference>
<keyword evidence="4" id="KW-0808">Transferase</keyword>
<feature type="transmembrane region" description="Helical" evidence="2">
    <location>
        <begin position="264"/>
        <end position="284"/>
    </location>
</feature>
<dbReference type="InterPro" id="IPR056997">
    <property type="entry name" value="CBM_AftD"/>
</dbReference>
<dbReference type="InterPro" id="IPR008979">
    <property type="entry name" value="Galactose-bd-like_sf"/>
</dbReference>
<dbReference type="EMBL" id="CP036455">
    <property type="protein sequence ID" value="QBI52785.1"/>
    <property type="molecule type" value="Genomic_DNA"/>
</dbReference>
<feature type="region of interest" description="Disordered" evidence="1">
    <location>
        <begin position="1206"/>
        <end position="1234"/>
    </location>
</feature>
<dbReference type="SUPFAM" id="SSF49785">
    <property type="entry name" value="Galactose-binding domain-like"/>
    <property type="match status" value="1"/>
</dbReference>